<dbReference type="PANTHER" id="PTHR35789:SF1">
    <property type="entry name" value="SPORE GERMINATION PROTEIN B3"/>
    <property type="match status" value="1"/>
</dbReference>
<dbReference type="InterPro" id="IPR008844">
    <property type="entry name" value="Spore_GerAC-like"/>
</dbReference>
<evidence type="ECO:0000256" key="7">
    <source>
        <dbReference type="ARBA" id="ARBA00023288"/>
    </source>
</evidence>
<proteinExistence type="inferred from homology"/>
<dbReference type="EMBL" id="JAGKSP010000003">
    <property type="protein sequence ID" value="MBP3963296.1"/>
    <property type="molecule type" value="Genomic_DNA"/>
</dbReference>
<comment type="similarity">
    <text evidence="2">Belongs to the GerABKC lipoprotein family.</text>
</comment>
<evidence type="ECO:0000256" key="5">
    <source>
        <dbReference type="ARBA" id="ARBA00023136"/>
    </source>
</evidence>
<keyword evidence="5" id="KW-0472">Membrane</keyword>
<dbReference type="Gene3D" id="3.30.300.210">
    <property type="entry name" value="Nutrient germinant receptor protein C, domain 3"/>
    <property type="match status" value="1"/>
</dbReference>
<evidence type="ECO:0000256" key="8">
    <source>
        <dbReference type="SAM" id="SignalP"/>
    </source>
</evidence>
<name>A0ABS5CBD9_9BACL</name>
<dbReference type="NCBIfam" id="TIGR02887">
    <property type="entry name" value="spore_ger_x_C"/>
    <property type="match status" value="1"/>
</dbReference>
<evidence type="ECO:0000256" key="2">
    <source>
        <dbReference type="ARBA" id="ARBA00007886"/>
    </source>
</evidence>
<evidence type="ECO:0000256" key="4">
    <source>
        <dbReference type="ARBA" id="ARBA00022729"/>
    </source>
</evidence>
<evidence type="ECO:0000256" key="1">
    <source>
        <dbReference type="ARBA" id="ARBA00004635"/>
    </source>
</evidence>
<evidence type="ECO:0000259" key="9">
    <source>
        <dbReference type="Pfam" id="PF05504"/>
    </source>
</evidence>
<dbReference type="InterPro" id="IPR057336">
    <property type="entry name" value="GerAC_N"/>
</dbReference>
<dbReference type="InterPro" id="IPR038501">
    <property type="entry name" value="Spore_GerAC_C_sf"/>
</dbReference>
<dbReference type="Pfam" id="PF25198">
    <property type="entry name" value="Spore_GerAC_N"/>
    <property type="match status" value="1"/>
</dbReference>
<dbReference type="PANTHER" id="PTHR35789">
    <property type="entry name" value="SPORE GERMINATION PROTEIN B3"/>
    <property type="match status" value="1"/>
</dbReference>
<keyword evidence="3" id="KW-0309">Germination</keyword>
<organism evidence="11 12">
    <name type="scientific">Paenibacillus lignilyticus</name>
    <dbReference type="NCBI Taxonomy" id="1172615"/>
    <lineage>
        <taxon>Bacteria</taxon>
        <taxon>Bacillati</taxon>
        <taxon>Bacillota</taxon>
        <taxon>Bacilli</taxon>
        <taxon>Bacillales</taxon>
        <taxon>Paenibacillaceae</taxon>
        <taxon>Paenibacillus</taxon>
    </lineage>
</organism>
<accession>A0ABS5CBD9</accession>
<dbReference type="Proteomes" id="UP000673394">
    <property type="component" value="Unassembled WGS sequence"/>
</dbReference>
<feature type="domain" description="Spore germination protein N-terminal" evidence="10">
    <location>
        <begin position="22"/>
        <end position="187"/>
    </location>
</feature>
<keyword evidence="12" id="KW-1185">Reference proteome</keyword>
<keyword evidence="6" id="KW-0564">Palmitate</keyword>
<sequence length="369" mass="42178">MKRTWKAAVVSCLVLSLCGCWDVKNIQYFNFVTVMGIDYVDGKYKIYAQINDLTTMAKQEGGGQSAKPVVIGKGEGESIGMAVFDLQKESQMRMDWTQNKAFIFSDRILAKGIFDIHDELMRTRDQRYTPWVFATNEDLAQILSTMPITGSSYVSTLYYQPNLLFKQLQSSFEPIQYQKLIRSTREPFETTLVDHVKLSKNWKKGSTAFTLPIVDGLVALKNGKSEARFSREEATGVKWLKKNTRRGMLPIRDEQGTFIGTATLKSLKVKKQAAYKDGKRIVKINLNMDAGVREQKKPFPLVEMNKLLEKSLYDEIMKTYEVGKKRSTDIYSLNEVWYRKGLAVNEEIPGIELHVKVKLMATGMLELRK</sequence>
<evidence type="ECO:0000259" key="10">
    <source>
        <dbReference type="Pfam" id="PF25198"/>
    </source>
</evidence>
<keyword evidence="7" id="KW-0449">Lipoprotein</keyword>
<evidence type="ECO:0000313" key="11">
    <source>
        <dbReference type="EMBL" id="MBP3963296.1"/>
    </source>
</evidence>
<dbReference type="RefSeq" id="WP_210658272.1">
    <property type="nucleotide sequence ID" value="NZ_JAGKSP010000003.1"/>
</dbReference>
<keyword evidence="4 8" id="KW-0732">Signal</keyword>
<evidence type="ECO:0000313" key="12">
    <source>
        <dbReference type="Proteomes" id="UP000673394"/>
    </source>
</evidence>
<evidence type="ECO:0000256" key="6">
    <source>
        <dbReference type="ARBA" id="ARBA00023139"/>
    </source>
</evidence>
<evidence type="ECO:0000256" key="3">
    <source>
        <dbReference type="ARBA" id="ARBA00022544"/>
    </source>
</evidence>
<gene>
    <name evidence="11" type="ORF">I8J30_11335</name>
</gene>
<dbReference type="PROSITE" id="PS51257">
    <property type="entry name" value="PROKAR_LIPOPROTEIN"/>
    <property type="match status" value="1"/>
</dbReference>
<feature type="chain" id="PRO_5045718766" evidence="8">
    <location>
        <begin position="22"/>
        <end position="369"/>
    </location>
</feature>
<comment type="caution">
    <text evidence="11">The sequence shown here is derived from an EMBL/GenBank/DDBJ whole genome shotgun (WGS) entry which is preliminary data.</text>
</comment>
<dbReference type="InterPro" id="IPR046953">
    <property type="entry name" value="Spore_GerAC-like_C"/>
</dbReference>
<reference evidence="11 12" key="1">
    <citation type="submission" date="2021-04" db="EMBL/GenBank/DDBJ databases">
        <title>Paenibacillus sp. DLE-14 whole genome sequence.</title>
        <authorList>
            <person name="Ham Y.J."/>
        </authorList>
    </citation>
    <scope>NUCLEOTIDE SEQUENCE [LARGE SCALE GENOMIC DNA]</scope>
    <source>
        <strain evidence="11 12">DLE-14</strain>
    </source>
</reference>
<protein>
    <submittedName>
        <fullName evidence="11">Ger(X)C family spore germination protein</fullName>
    </submittedName>
</protein>
<comment type="subcellular location">
    <subcellularLocation>
        <location evidence="1">Membrane</location>
        <topology evidence="1">Lipid-anchor</topology>
    </subcellularLocation>
</comment>
<feature type="signal peptide" evidence="8">
    <location>
        <begin position="1"/>
        <end position="21"/>
    </location>
</feature>
<dbReference type="Pfam" id="PF05504">
    <property type="entry name" value="Spore_GerAC"/>
    <property type="match status" value="1"/>
</dbReference>
<feature type="domain" description="Spore germination GerAC-like C-terminal" evidence="9">
    <location>
        <begin position="216"/>
        <end position="357"/>
    </location>
</feature>